<dbReference type="GO" id="GO:0008270">
    <property type="term" value="F:zinc ion binding"/>
    <property type="evidence" value="ECO:0007669"/>
    <property type="project" value="InterPro"/>
</dbReference>
<dbReference type="PROSITE" id="PS00463">
    <property type="entry name" value="ZN2_CY6_FUNGAL_1"/>
    <property type="match status" value="1"/>
</dbReference>
<dbReference type="OrthoDB" id="2991872at2759"/>
<dbReference type="Gene3D" id="4.10.240.10">
    <property type="entry name" value="Zn(2)-C6 fungal-type DNA-binding domain"/>
    <property type="match status" value="1"/>
</dbReference>
<keyword evidence="4" id="KW-0539">Nucleus</keyword>
<dbReference type="Pfam" id="PF11951">
    <property type="entry name" value="Fungal_trans_2"/>
    <property type="match status" value="1"/>
</dbReference>
<evidence type="ECO:0000256" key="3">
    <source>
        <dbReference type="ARBA" id="ARBA00023163"/>
    </source>
</evidence>
<proteinExistence type="predicted"/>
<dbReference type="Proteomes" id="UP000027920">
    <property type="component" value="Unassembled WGS sequence"/>
</dbReference>
<keyword evidence="3" id="KW-0804">Transcription</keyword>
<evidence type="ECO:0000256" key="2">
    <source>
        <dbReference type="ARBA" id="ARBA00023125"/>
    </source>
</evidence>
<dbReference type="GO" id="GO:0000981">
    <property type="term" value="F:DNA-binding transcription factor activity, RNA polymerase II-specific"/>
    <property type="evidence" value="ECO:0007669"/>
    <property type="project" value="InterPro"/>
</dbReference>
<evidence type="ECO:0000313" key="7">
    <source>
        <dbReference type="Proteomes" id="UP000027920"/>
    </source>
</evidence>
<dbReference type="AlphaFoldDB" id="A0A072PG65"/>
<name>A0A072PG65_9EURO</name>
<dbReference type="InterPro" id="IPR001138">
    <property type="entry name" value="Zn2Cys6_DnaBD"/>
</dbReference>
<accession>A0A072PG65</accession>
<dbReference type="GeneID" id="25281590"/>
<dbReference type="SUPFAM" id="SSF57701">
    <property type="entry name" value="Zn2/Cys6 DNA-binding domain"/>
    <property type="match status" value="1"/>
</dbReference>
<dbReference type="RefSeq" id="XP_013261337.1">
    <property type="nucleotide sequence ID" value="XM_013405883.1"/>
</dbReference>
<dbReference type="Pfam" id="PF00172">
    <property type="entry name" value="Zn_clus"/>
    <property type="match status" value="1"/>
</dbReference>
<keyword evidence="1" id="KW-0805">Transcription regulation</keyword>
<keyword evidence="7" id="KW-1185">Reference proteome</keyword>
<sequence length="579" mass="65257">MVYKGPSKGCEACRHRRVKCDETRPQCGNCTKRNRDCPGYRNLFDAVHKHDNPVSVKRNLDLCGSSSESESPSSKYINDLYPRLLTRSSSSDESPEPDVELLKEADLTLVIPPSRNTEVESIYWFFQNYVTVPRDPSTNIFIEHILPLYVKAPVESPLSLAINAVALEIMQMWFLRTTGSHQARAYYGKAMTQLTAALQDSVESKSDQTLATVFMFDFYESLRKRFAGFVDSGAHQQGAIALVRHRGKKNFESATSRRLFQAARSRHISYSLQHCRKIMLDPAMRDEETESQPSAQLDLLNAELAGIYVLAEAGPKAGMDATEFYQVVVAKALLLDKHLQAWRESLPPSWQPAVVAPSKIHPSIKAAGLYEGMCEVYSSLEVSHIHNAARSSHFGVLRLISLCQRQLEAQGHAVLDATLQSYLDRQIQTIIDGFCASIPYHLGNRTTVSLPHEHSEYPPVPDELRRLTNYVDAMGNPAEMTMNDHSRAAAAIGGWFLMTPLLGFLRMQMLDTQRPRPGPFMSKLRPGQLPWIQQQLRRIQRIYLLPYESSEPHSDQGYSIPPLQGSETGMAWHKLLWSL</sequence>
<protein>
    <recommendedName>
        <fullName evidence="5">Zn(2)-C6 fungal-type domain-containing protein</fullName>
    </recommendedName>
</protein>
<evidence type="ECO:0000256" key="4">
    <source>
        <dbReference type="ARBA" id="ARBA00023242"/>
    </source>
</evidence>
<evidence type="ECO:0000259" key="5">
    <source>
        <dbReference type="PROSITE" id="PS50048"/>
    </source>
</evidence>
<dbReference type="VEuPathDB" id="FungiDB:A1O9_06673"/>
<reference evidence="6 7" key="1">
    <citation type="submission" date="2013-03" db="EMBL/GenBank/DDBJ databases">
        <title>The Genome Sequence of Exophiala aquamarina CBS 119918.</title>
        <authorList>
            <consortium name="The Broad Institute Genomics Platform"/>
            <person name="Cuomo C."/>
            <person name="de Hoog S."/>
            <person name="Gorbushina A."/>
            <person name="Walker B."/>
            <person name="Young S.K."/>
            <person name="Zeng Q."/>
            <person name="Gargeya S."/>
            <person name="Fitzgerald M."/>
            <person name="Haas B."/>
            <person name="Abouelleil A."/>
            <person name="Allen A.W."/>
            <person name="Alvarado L."/>
            <person name="Arachchi H.M."/>
            <person name="Berlin A.M."/>
            <person name="Chapman S.B."/>
            <person name="Gainer-Dewar J."/>
            <person name="Goldberg J."/>
            <person name="Griggs A."/>
            <person name="Gujja S."/>
            <person name="Hansen M."/>
            <person name="Howarth C."/>
            <person name="Imamovic A."/>
            <person name="Ireland A."/>
            <person name="Larimer J."/>
            <person name="McCowan C."/>
            <person name="Murphy C."/>
            <person name="Pearson M."/>
            <person name="Poon T.W."/>
            <person name="Priest M."/>
            <person name="Roberts A."/>
            <person name="Saif S."/>
            <person name="Shea T."/>
            <person name="Sisk P."/>
            <person name="Sykes S."/>
            <person name="Wortman J."/>
            <person name="Nusbaum C."/>
            <person name="Birren B."/>
        </authorList>
    </citation>
    <scope>NUCLEOTIDE SEQUENCE [LARGE SCALE GENOMIC DNA]</scope>
    <source>
        <strain evidence="6 7">CBS 119918</strain>
    </source>
</reference>
<dbReference type="InterPro" id="IPR021858">
    <property type="entry name" value="Fun_TF"/>
</dbReference>
<dbReference type="CDD" id="cd00067">
    <property type="entry name" value="GAL4"/>
    <property type="match status" value="1"/>
</dbReference>
<dbReference type="SMART" id="SM00066">
    <property type="entry name" value="GAL4"/>
    <property type="match status" value="1"/>
</dbReference>
<dbReference type="PROSITE" id="PS50048">
    <property type="entry name" value="ZN2_CY6_FUNGAL_2"/>
    <property type="match status" value="1"/>
</dbReference>
<evidence type="ECO:0000313" key="6">
    <source>
        <dbReference type="EMBL" id="KEF58747.1"/>
    </source>
</evidence>
<dbReference type="InterPro" id="IPR036864">
    <property type="entry name" value="Zn2-C6_fun-type_DNA-bd_sf"/>
</dbReference>
<keyword evidence="2" id="KW-0238">DNA-binding</keyword>
<dbReference type="PANTHER" id="PTHR38791">
    <property type="entry name" value="ZN(II)2CYS6 TRANSCRIPTION FACTOR (EUROFUNG)-RELATED-RELATED"/>
    <property type="match status" value="1"/>
</dbReference>
<feature type="domain" description="Zn(2)-C6 fungal-type" evidence="5">
    <location>
        <begin position="9"/>
        <end position="37"/>
    </location>
</feature>
<dbReference type="HOGENOM" id="CLU_013866_3_0_1"/>
<organism evidence="6 7">
    <name type="scientific">Exophiala aquamarina CBS 119918</name>
    <dbReference type="NCBI Taxonomy" id="1182545"/>
    <lineage>
        <taxon>Eukaryota</taxon>
        <taxon>Fungi</taxon>
        <taxon>Dikarya</taxon>
        <taxon>Ascomycota</taxon>
        <taxon>Pezizomycotina</taxon>
        <taxon>Eurotiomycetes</taxon>
        <taxon>Chaetothyriomycetidae</taxon>
        <taxon>Chaetothyriales</taxon>
        <taxon>Herpotrichiellaceae</taxon>
        <taxon>Exophiala</taxon>
    </lineage>
</organism>
<dbReference type="InterPro" id="IPR053175">
    <property type="entry name" value="DHMBA_Reg_Transcription_Factor"/>
</dbReference>
<dbReference type="EMBL" id="AMGV01000004">
    <property type="protein sequence ID" value="KEF58747.1"/>
    <property type="molecule type" value="Genomic_DNA"/>
</dbReference>
<dbReference type="GO" id="GO:0003677">
    <property type="term" value="F:DNA binding"/>
    <property type="evidence" value="ECO:0007669"/>
    <property type="project" value="UniProtKB-KW"/>
</dbReference>
<dbReference type="PANTHER" id="PTHR38791:SF13">
    <property type="entry name" value="ZN(2)-C6 FUNGAL-TYPE DOMAIN-CONTAINING PROTEIN"/>
    <property type="match status" value="1"/>
</dbReference>
<evidence type="ECO:0000256" key="1">
    <source>
        <dbReference type="ARBA" id="ARBA00023015"/>
    </source>
</evidence>
<comment type="caution">
    <text evidence="6">The sequence shown here is derived from an EMBL/GenBank/DDBJ whole genome shotgun (WGS) entry which is preliminary data.</text>
</comment>
<gene>
    <name evidence="6" type="ORF">A1O9_06673</name>
</gene>